<name>A0A9U8E7L3_BIOGL</name>
<evidence type="ECO:0000313" key="4">
    <source>
        <dbReference type="RefSeq" id="XP_013076061.2"/>
    </source>
</evidence>
<accession>A0A9U8E7L3</accession>
<evidence type="ECO:0000256" key="2">
    <source>
        <dbReference type="SAM" id="Phobius"/>
    </source>
</evidence>
<gene>
    <name evidence="4" type="primary">LOC106062339</name>
</gene>
<feature type="transmembrane region" description="Helical" evidence="2">
    <location>
        <begin position="42"/>
        <end position="69"/>
    </location>
</feature>
<feature type="compositionally biased region" description="Polar residues" evidence="1">
    <location>
        <begin position="432"/>
        <end position="461"/>
    </location>
</feature>
<keyword evidence="2" id="KW-0472">Membrane</keyword>
<keyword evidence="2" id="KW-0812">Transmembrane</keyword>
<keyword evidence="3" id="KW-1185">Reference proteome</keyword>
<reference evidence="4" key="1">
    <citation type="submission" date="2025-08" db="UniProtKB">
        <authorList>
            <consortium name="RefSeq"/>
        </authorList>
    </citation>
    <scope>IDENTIFICATION</scope>
</reference>
<dbReference type="AlphaFoldDB" id="A0A9U8E7L3"/>
<dbReference type="RefSeq" id="XP_013076061.2">
    <property type="nucleotide sequence ID" value="XM_013220607.2"/>
</dbReference>
<feature type="region of interest" description="Disordered" evidence="1">
    <location>
        <begin position="420"/>
        <end position="479"/>
    </location>
</feature>
<feature type="region of interest" description="Disordered" evidence="1">
    <location>
        <begin position="329"/>
        <end position="371"/>
    </location>
</feature>
<dbReference type="KEGG" id="bgt:106062339"/>
<feature type="region of interest" description="Disordered" evidence="1">
    <location>
        <begin position="121"/>
        <end position="148"/>
    </location>
</feature>
<feature type="compositionally biased region" description="Basic and acidic residues" evidence="1">
    <location>
        <begin position="462"/>
        <end position="479"/>
    </location>
</feature>
<dbReference type="Proteomes" id="UP001165740">
    <property type="component" value="Chromosome 16"/>
</dbReference>
<feature type="compositionally biased region" description="Basic and acidic residues" evidence="1">
    <location>
        <begin position="354"/>
        <end position="363"/>
    </location>
</feature>
<protein>
    <submittedName>
        <fullName evidence="4">Uncharacterized protein LOC106062339</fullName>
    </submittedName>
</protein>
<sequence length="479" mass="52066">MARTEGSSASGSGGGGDKRLSSRDLKALNIKVKKKEQQLVSLLAYFIVIIHCALVVSLTTITRLSLWILEVHAENTRRTEGRTEDGHIRLSSDQEDPEAIIVSEEERNSDNQMVVSEMGVMSPETSDSTPLVETARPNNGPIEDTDTSSVEMSAKDLCLGAIVHPERVPIEDTDTSSNEMSSTAEDLCLGATVQPKRVPIEHTDTPSNEMSSTAEDLCLGATVQPERVPIEDTETTSDKMECKAKHLCMGVLVNPDNVPVEDTDTSSNEMPCTAKDISLGATIHPYKIPIKDTETTSTEMGAIAKPINVPVEDTETSSNDMACTKAKALTEGKRSSNAPWSGKMIGSATPLRKRPPDKVKEECSPSPTFTYGLNKSQEVKSYCELEEGTTHERTHIQAQARGEHERIAPDIGTAVNCTTVETDDSKEKEVTSEQTNNNPNRTSNAEMTTSDQKQESASSQDVDLKNITKRAANNEKREG</sequence>
<keyword evidence="2" id="KW-1133">Transmembrane helix</keyword>
<dbReference type="GeneID" id="106062339"/>
<evidence type="ECO:0000313" key="3">
    <source>
        <dbReference type="Proteomes" id="UP001165740"/>
    </source>
</evidence>
<proteinExistence type="predicted"/>
<evidence type="ECO:0000256" key="1">
    <source>
        <dbReference type="SAM" id="MobiDB-lite"/>
    </source>
</evidence>
<organism evidence="3 4">
    <name type="scientific">Biomphalaria glabrata</name>
    <name type="common">Bloodfluke planorb</name>
    <name type="synonym">Freshwater snail</name>
    <dbReference type="NCBI Taxonomy" id="6526"/>
    <lineage>
        <taxon>Eukaryota</taxon>
        <taxon>Metazoa</taxon>
        <taxon>Spiralia</taxon>
        <taxon>Lophotrochozoa</taxon>
        <taxon>Mollusca</taxon>
        <taxon>Gastropoda</taxon>
        <taxon>Heterobranchia</taxon>
        <taxon>Euthyneura</taxon>
        <taxon>Panpulmonata</taxon>
        <taxon>Hygrophila</taxon>
        <taxon>Lymnaeoidea</taxon>
        <taxon>Planorbidae</taxon>
        <taxon>Biomphalaria</taxon>
    </lineage>
</organism>